<evidence type="ECO:0000313" key="11">
    <source>
        <dbReference type="Proteomes" id="UP000515977"/>
    </source>
</evidence>
<comment type="similarity">
    <text evidence="5 7 9">Belongs to the PTH family.</text>
</comment>
<dbReference type="InterPro" id="IPR036416">
    <property type="entry name" value="Pept_tRNA_hydro_sf"/>
</dbReference>
<dbReference type="NCBIfam" id="TIGR00447">
    <property type="entry name" value="pth"/>
    <property type="match status" value="1"/>
</dbReference>
<dbReference type="PROSITE" id="PS01195">
    <property type="entry name" value="PEPT_TRNA_HYDROL_1"/>
    <property type="match status" value="1"/>
</dbReference>
<evidence type="ECO:0000256" key="2">
    <source>
        <dbReference type="ARBA" id="ARBA00022555"/>
    </source>
</evidence>
<dbReference type="Gene3D" id="3.40.50.1470">
    <property type="entry name" value="Peptidyl-tRNA hydrolase"/>
    <property type="match status" value="1"/>
</dbReference>
<protein>
    <recommendedName>
        <fullName evidence="6 7">Peptidyl-tRNA hydrolase</fullName>
        <shortName evidence="7">Pth</shortName>
        <ecNumber evidence="1 7">3.1.1.29</ecNumber>
    </recommendedName>
</protein>
<evidence type="ECO:0000256" key="9">
    <source>
        <dbReference type="RuleBase" id="RU004320"/>
    </source>
</evidence>
<dbReference type="CDD" id="cd00462">
    <property type="entry name" value="PTH"/>
    <property type="match status" value="1"/>
</dbReference>
<dbReference type="GO" id="GO:0072344">
    <property type="term" value="P:rescue of stalled ribosome"/>
    <property type="evidence" value="ECO:0007669"/>
    <property type="project" value="UniProtKB-UniRule"/>
</dbReference>
<sequence length="194" mass="21502">MADLRLIVGLGNPGTEHARTRHNAGFWFVDALAERERVRFGLESKLFGETAKVDIAGRNVWLLKPATFMNLSGKSIAAALRYWKIEPEEMLVVHDELDLLPGVARLKFDGGHGGQNGLRDAVRLLGHGKFHRLRIGIGHPGHKDRVTPWVLGRPGAADEAMILRAIDDAQDVLPLAVRGDFMDAMTRLHTPRPQ</sequence>
<dbReference type="FunFam" id="3.40.50.1470:FF:000001">
    <property type="entry name" value="Peptidyl-tRNA hydrolase"/>
    <property type="match status" value="1"/>
</dbReference>
<dbReference type="GO" id="GO:0004045">
    <property type="term" value="F:peptidyl-tRNA hydrolase activity"/>
    <property type="evidence" value="ECO:0007669"/>
    <property type="project" value="UniProtKB-UniRule"/>
</dbReference>
<comment type="subcellular location">
    <subcellularLocation>
        <location evidence="7">Cytoplasm</location>
    </subcellularLocation>
</comment>
<dbReference type="SUPFAM" id="SSF53178">
    <property type="entry name" value="Peptidyl-tRNA hydrolase-like"/>
    <property type="match status" value="1"/>
</dbReference>
<comment type="catalytic activity">
    <reaction evidence="7 8">
        <text>an N-acyl-L-alpha-aminoacyl-tRNA + H2O = an N-acyl-L-amino acid + a tRNA + H(+)</text>
        <dbReference type="Rhea" id="RHEA:54448"/>
        <dbReference type="Rhea" id="RHEA-COMP:10123"/>
        <dbReference type="Rhea" id="RHEA-COMP:13883"/>
        <dbReference type="ChEBI" id="CHEBI:15377"/>
        <dbReference type="ChEBI" id="CHEBI:15378"/>
        <dbReference type="ChEBI" id="CHEBI:59874"/>
        <dbReference type="ChEBI" id="CHEBI:78442"/>
        <dbReference type="ChEBI" id="CHEBI:138191"/>
        <dbReference type="EC" id="3.1.1.29"/>
    </reaction>
</comment>
<reference evidence="10 11" key="1">
    <citation type="submission" date="2020-08" db="EMBL/GenBank/DDBJ databases">
        <title>Genome sequence of Thermomonas brevis KACC 16975T.</title>
        <authorList>
            <person name="Hyun D.-W."/>
            <person name="Bae J.-W."/>
        </authorList>
    </citation>
    <scope>NUCLEOTIDE SEQUENCE [LARGE SCALE GENOMIC DNA]</scope>
    <source>
        <strain evidence="10 11">KACC 16975</strain>
    </source>
</reference>
<feature type="active site" description="Proton acceptor" evidence="7">
    <location>
        <position position="22"/>
    </location>
</feature>
<comment type="subunit">
    <text evidence="7">Monomer.</text>
</comment>
<keyword evidence="7" id="KW-0963">Cytoplasm</keyword>
<evidence type="ECO:0000256" key="8">
    <source>
        <dbReference type="RuleBase" id="RU000673"/>
    </source>
</evidence>
<feature type="binding site" evidence="7">
    <location>
        <position position="116"/>
    </location>
    <ligand>
        <name>tRNA</name>
        <dbReference type="ChEBI" id="CHEBI:17843"/>
    </ligand>
</feature>
<dbReference type="RefSeq" id="WP_187569672.1">
    <property type="nucleotide sequence ID" value="NZ_CP060711.1"/>
</dbReference>
<evidence type="ECO:0000256" key="5">
    <source>
        <dbReference type="ARBA" id="ARBA00038063"/>
    </source>
</evidence>
<feature type="binding site" evidence="7">
    <location>
        <position position="68"/>
    </location>
    <ligand>
        <name>tRNA</name>
        <dbReference type="ChEBI" id="CHEBI:17843"/>
    </ligand>
</feature>
<evidence type="ECO:0000256" key="1">
    <source>
        <dbReference type="ARBA" id="ARBA00013260"/>
    </source>
</evidence>
<evidence type="ECO:0000256" key="4">
    <source>
        <dbReference type="ARBA" id="ARBA00022884"/>
    </source>
</evidence>
<evidence type="ECO:0000256" key="7">
    <source>
        <dbReference type="HAMAP-Rule" id="MF_00083"/>
    </source>
</evidence>
<dbReference type="AlphaFoldDB" id="A0A7G9QRD0"/>
<feature type="site" description="Discriminates between blocked and unblocked aminoacyl-tRNA" evidence="7">
    <location>
        <position position="12"/>
    </location>
</feature>
<evidence type="ECO:0000256" key="3">
    <source>
        <dbReference type="ARBA" id="ARBA00022801"/>
    </source>
</evidence>
<accession>A0A7G9QRD0</accession>
<dbReference type="Proteomes" id="UP000515977">
    <property type="component" value="Chromosome"/>
</dbReference>
<comment type="function">
    <text evidence="7">Catalyzes the release of premature peptidyl moieties from peptidyl-tRNA molecules trapped in stalled 50S ribosomal subunits, and thus maintains levels of free tRNAs and 50S ribosomes.</text>
</comment>
<dbReference type="EC" id="3.1.1.29" evidence="1 7"/>
<keyword evidence="2 7" id="KW-0820">tRNA-binding</keyword>
<proteinExistence type="inferred from homology"/>
<organism evidence="10 11">
    <name type="scientific">Thermomonas brevis</name>
    <dbReference type="NCBI Taxonomy" id="215691"/>
    <lineage>
        <taxon>Bacteria</taxon>
        <taxon>Pseudomonadati</taxon>
        <taxon>Pseudomonadota</taxon>
        <taxon>Gammaproteobacteria</taxon>
        <taxon>Lysobacterales</taxon>
        <taxon>Lysobacteraceae</taxon>
        <taxon>Thermomonas</taxon>
    </lineage>
</organism>
<dbReference type="KEGG" id="tbv:H9L17_11995"/>
<feature type="binding site" evidence="7">
    <location>
        <position position="17"/>
    </location>
    <ligand>
        <name>tRNA</name>
        <dbReference type="ChEBI" id="CHEBI:17843"/>
    </ligand>
</feature>
<evidence type="ECO:0000256" key="6">
    <source>
        <dbReference type="ARBA" id="ARBA00050038"/>
    </source>
</evidence>
<dbReference type="PANTHER" id="PTHR17224">
    <property type="entry name" value="PEPTIDYL-TRNA HYDROLASE"/>
    <property type="match status" value="1"/>
</dbReference>
<dbReference type="HAMAP" id="MF_00083">
    <property type="entry name" value="Pept_tRNA_hydro_bact"/>
    <property type="match status" value="1"/>
</dbReference>
<gene>
    <name evidence="7 10" type="primary">pth</name>
    <name evidence="10" type="ORF">H9L17_11995</name>
</gene>
<dbReference type="InterPro" id="IPR001328">
    <property type="entry name" value="Pept_tRNA_hydro"/>
</dbReference>
<keyword evidence="4 7" id="KW-0694">RNA-binding</keyword>
<dbReference type="GO" id="GO:0006515">
    <property type="term" value="P:protein quality control for misfolded or incompletely synthesized proteins"/>
    <property type="evidence" value="ECO:0007669"/>
    <property type="project" value="UniProtKB-UniRule"/>
</dbReference>
<dbReference type="GO" id="GO:0000049">
    <property type="term" value="F:tRNA binding"/>
    <property type="evidence" value="ECO:0007669"/>
    <property type="project" value="UniProtKB-UniRule"/>
</dbReference>
<dbReference type="InterPro" id="IPR018171">
    <property type="entry name" value="Pept_tRNA_hydro_CS"/>
</dbReference>
<feature type="binding site" evidence="7">
    <location>
        <position position="70"/>
    </location>
    <ligand>
        <name>tRNA</name>
        <dbReference type="ChEBI" id="CHEBI:17843"/>
    </ligand>
</feature>
<comment type="function">
    <text evidence="7">Hydrolyzes ribosome-free peptidyl-tRNAs (with 1 or more amino acids incorporated), which drop off the ribosome during protein synthesis, or as a result of ribosome stalling.</text>
</comment>
<evidence type="ECO:0000313" key="10">
    <source>
        <dbReference type="EMBL" id="QNN45905.1"/>
    </source>
</evidence>
<name>A0A7G9QRD0_9GAMM</name>
<dbReference type="GO" id="GO:0005737">
    <property type="term" value="C:cytoplasm"/>
    <property type="evidence" value="ECO:0007669"/>
    <property type="project" value="UniProtKB-SubCell"/>
</dbReference>
<keyword evidence="11" id="KW-1185">Reference proteome</keyword>
<dbReference type="EMBL" id="CP060711">
    <property type="protein sequence ID" value="QNN45905.1"/>
    <property type="molecule type" value="Genomic_DNA"/>
</dbReference>
<keyword evidence="3 7" id="KW-0378">Hydrolase</keyword>
<dbReference type="Pfam" id="PF01195">
    <property type="entry name" value="Pept_tRNA_hydro"/>
    <property type="match status" value="1"/>
</dbReference>
<feature type="site" description="Stabilizes the basic form of H active site to accept a proton" evidence="7">
    <location>
        <position position="95"/>
    </location>
</feature>
<dbReference type="PANTHER" id="PTHR17224:SF1">
    <property type="entry name" value="PEPTIDYL-TRNA HYDROLASE"/>
    <property type="match status" value="1"/>
</dbReference>